<organism evidence="1 2">
    <name type="scientific">Bartonella elizabethae F9251 = ATCC 49927</name>
    <dbReference type="NCBI Taxonomy" id="1094555"/>
    <lineage>
        <taxon>Bacteria</taxon>
        <taxon>Pseudomonadati</taxon>
        <taxon>Pseudomonadota</taxon>
        <taxon>Alphaproteobacteria</taxon>
        <taxon>Hyphomicrobiales</taxon>
        <taxon>Bartonellaceae</taxon>
        <taxon>Bartonella</taxon>
    </lineage>
</organism>
<dbReference type="HOGENOM" id="CLU_2840932_0_0_5"/>
<dbReference type="RefSeq" id="WP_005775210.1">
    <property type="nucleotide sequence ID" value="NZ_CADEAC010000008.1"/>
</dbReference>
<proteinExistence type="predicted"/>
<dbReference type="EMBL" id="AIMF01000018">
    <property type="protein sequence ID" value="EJF94444.1"/>
    <property type="molecule type" value="Genomic_DNA"/>
</dbReference>
<dbReference type="Proteomes" id="UP000008941">
    <property type="component" value="Unassembled WGS sequence"/>
</dbReference>
<dbReference type="PATRIC" id="fig|1094555.3.peg.1508"/>
<reference evidence="1 2" key="1">
    <citation type="submission" date="2012-03" db="EMBL/GenBank/DDBJ databases">
        <title>The Genome Sequence of Bartonella elizabethae F9251.</title>
        <authorList>
            <consortium name="The Broad Institute Genome Sequencing Platform"/>
            <consortium name="The Broad Institute Genome Sequencing Center for Infectious Disease"/>
            <person name="Feldgarden M."/>
            <person name="Kirby J."/>
            <person name="Kosoy M."/>
            <person name="Birtles R."/>
            <person name="Probert W.S."/>
            <person name="Chiaraviglio L."/>
            <person name="Young S.K."/>
            <person name="Zeng Q."/>
            <person name="Gargeya S."/>
            <person name="Fitzgerald M."/>
            <person name="Haas B."/>
            <person name="Abouelleil A."/>
            <person name="Alvarado L."/>
            <person name="Arachchi H.M."/>
            <person name="Berlin A."/>
            <person name="Chapman S.B."/>
            <person name="Gearin G."/>
            <person name="Goldberg J."/>
            <person name="Griggs A."/>
            <person name="Gujja S."/>
            <person name="Hansen M."/>
            <person name="Heiman D."/>
            <person name="Howarth C."/>
            <person name="Larimer J."/>
            <person name="Lui A."/>
            <person name="MacDonald P.J.P."/>
            <person name="McCowen C."/>
            <person name="Montmayeur A."/>
            <person name="Murphy C."/>
            <person name="Neiman D."/>
            <person name="Pearson M."/>
            <person name="Priest M."/>
            <person name="Roberts A."/>
            <person name="Saif S."/>
            <person name="Shea T."/>
            <person name="Sisk P."/>
            <person name="Stolte C."/>
            <person name="Sykes S."/>
            <person name="Wortman J."/>
            <person name="Nusbaum C."/>
            <person name="Birren B."/>
        </authorList>
    </citation>
    <scope>NUCLEOTIDE SEQUENCE [LARGE SCALE GENOMIC DNA]</scope>
    <source>
        <strain evidence="1 2">F9251</strain>
    </source>
</reference>
<accession>J0REW7</accession>
<protein>
    <submittedName>
        <fullName evidence="1">Uncharacterized protein</fullName>
    </submittedName>
</protein>
<dbReference type="AlphaFoldDB" id="J0REW7"/>
<name>J0REW7_BAREL</name>
<evidence type="ECO:0000313" key="2">
    <source>
        <dbReference type="Proteomes" id="UP000008941"/>
    </source>
</evidence>
<sequence length="65" mass="7043">MMVSQEKEPLILAKNKGFSNISGQIPTGKEGDIIGPTVKDALFTVYFFSSESLSLRLLEPLEGGL</sequence>
<gene>
    <name evidence="1" type="ORF">MEE_01341</name>
</gene>
<evidence type="ECO:0000313" key="1">
    <source>
        <dbReference type="EMBL" id="EJF94444.1"/>
    </source>
</evidence>
<comment type="caution">
    <text evidence="1">The sequence shown here is derived from an EMBL/GenBank/DDBJ whole genome shotgun (WGS) entry which is preliminary data.</text>
</comment>